<accession>A0A3A1WPC1</accession>
<gene>
    <name evidence="1" type="ORF">D3218_18080</name>
</gene>
<organism evidence="1 2">
    <name type="scientific">Aureimonas flava</name>
    <dbReference type="NCBI Taxonomy" id="2320271"/>
    <lineage>
        <taxon>Bacteria</taxon>
        <taxon>Pseudomonadati</taxon>
        <taxon>Pseudomonadota</taxon>
        <taxon>Alphaproteobacteria</taxon>
        <taxon>Hyphomicrobiales</taxon>
        <taxon>Aurantimonadaceae</taxon>
        <taxon>Aureimonas</taxon>
    </lineage>
</organism>
<name>A0A3A1WPC1_9HYPH</name>
<dbReference type="RefSeq" id="WP_119541482.1">
    <property type="nucleotide sequence ID" value="NZ_QYRN01000012.1"/>
</dbReference>
<keyword evidence="2" id="KW-1185">Reference proteome</keyword>
<dbReference type="EMBL" id="QYRN01000012">
    <property type="protein sequence ID" value="RIX97991.1"/>
    <property type="molecule type" value="Genomic_DNA"/>
</dbReference>
<comment type="caution">
    <text evidence="1">The sequence shown here is derived from an EMBL/GenBank/DDBJ whole genome shotgun (WGS) entry which is preliminary data.</text>
</comment>
<evidence type="ECO:0000313" key="2">
    <source>
        <dbReference type="Proteomes" id="UP000265750"/>
    </source>
</evidence>
<evidence type="ECO:0000313" key="1">
    <source>
        <dbReference type="EMBL" id="RIX97991.1"/>
    </source>
</evidence>
<dbReference type="Proteomes" id="UP000265750">
    <property type="component" value="Unassembled WGS sequence"/>
</dbReference>
<reference evidence="2" key="1">
    <citation type="submission" date="2018-09" db="EMBL/GenBank/DDBJ databases">
        <authorList>
            <person name="Tuo L."/>
        </authorList>
    </citation>
    <scope>NUCLEOTIDE SEQUENCE [LARGE SCALE GENOMIC DNA]</scope>
    <source>
        <strain evidence="2">M2BS4Y-1</strain>
    </source>
</reference>
<proteinExistence type="predicted"/>
<dbReference type="AlphaFoldDB" id="A0A3A1WPC1"/>
<dbReference type="OrthoDB" id="7905578at2"/>
<protein>
    <submittedName>
        <fullName evidence="1">Uncharacterized protein</fullName>
    </submittedName>
</protein>
<sequence length="370" mass="38526">MTNRQDRRFAAKRARQASRRGGTPAERALFQAAVAFAAGEPVAIDVALDGFDATLARLEPELDEVLDGGFDAFRREVFAQAAWIGLAADGPAGEADGFDLQPILFPVCGDAAEIRRFAGDPASLGALARSLRESGVFPEAAAVAVLPAVLAPEAVDLSHVGPASVARLTEALATLVERSAAGGGPVDPEAVLAQAALPVLGADRTGEAAGLLLGIALTPAENWDLPDREVEAMQLAMAATRASWLDTYAAALPFRLDEPVFWQEAASSLAWHAVAGRIEAEIARRGLAAPVSRIDACLAPETGDPVMAVEAGGARLGPFHAPRDLVFTDLDGFAALAERFGGELVEHERPAQVLRRLADAGGRPPAATQS</sequence>